<dbReference type="PANTHER" id="PTHR41523">
    <property type="entry name" value="TWO-COMPONENT SYSTEM SENSOR PROTEIN"/>
    <property type="match status" value="1"/>
</dbReference>
<dbReference type="Gene3D" id="3.30.565.10">
    <property type="entry name" value="Histidine kinase-like ATPase, C-terminal domain"/>
    <property type="match status" value="1"/>
</dbReference>
<dbReference type="PANTHER" id="PTHR41523:SF7">
    <property type="entry name" value="HISTIDINE KINASE"/>
    <property type="match status" value="1"/>
</dbReference>
<dbReference type="GO" id="GO:0004673">
    <property type="term" value="F:protein histidine kinase activity"/>
    <property type="evidence" value="ECO:0007669"/>
    <property type="project" value="UniProtKB-EC"/>
</dbReference>
<evidence type="ECO:0000256" key="3">
    <source>
        <dbReference type="ARBA" id="ARBA00022553"/>
    </source>
</evidence>
<evidence type="ECO:0000256" key="6">
    <source>
        <dbReference type="ARBA" id="ARBA00022777"/>
    </source>
</evidence>
<dbReference type="SUPFAM" id="SSF55874">
    <property type="entry name" value="ATPase domain of HSP90 chaperone/DNA topoisomerase II/histidine kinase"/>
    <property type="match status" value="1"/>
</dbReference>
<feature type="non-terminal residue" evidence="9">
    <location>
        <position position="197"/>
    </location>
</feature>
<dbReference type="Proteomes" id="UP000054035">
    <property type="component" value="Unassembled WGS sequence"/>
</dbReference>
<evidence type="ECO:0000313" key="9">
    <source>
        <dbReference type="EMBL" id="KPL47358.1"/>
    </source>
</evidence>
<dbReference type="EC" id="2.7.13.3" evidence="2"/>
<keyword evidence="5" id="KW-0547">Nucleotide-binding</keyword>
<evidence type="ECO:0000313" key="10">
    <source>
        <dbReference type="Proteomes" id="UP000054035"/>
    </source>
</evidence>
<gene>
    <name evidence="9" type="ORF">XAXN_20370</name>
</gene>
<sequence>HEQHEQHLQLLINELNHRVKNSLVMVQSLARQSFTNATSLADAQEKLDARLLALSRAHDTLTRENWISADIQELTRDAAALYELHDSQRFTLQGGPCHLDPRRALALSMALHELCTNALKHGALSALAGNVLVSWRRSTRGEQELLELIWQEAGGPPVQPPTRKGFGTRLLERGLKHDLKGEVDLSFDPAGVCFRIS</sequence>
<organism evidence="9 10">
    <name type="scientific">Xanthomonas axonopodis</name>
    <dbReference type="NCBI Taxonomy" id="53413"/>
    <lineage>
        <taxon>Bacteria</taxon>
        <taxon>Pseudomonadati</taxon>
        <taxon>Pseudomonadota</taxon>
        <taxon>Gammaproteobacteria</taxon>
        <taxon>Lysobacterales</taxon>
        <taxon>Lysobacteraceae</taxon>
        <taxon>Xanthomonas</taxon>
    </lineage>
</organism>
<dbReference type="SMART" id="SM00911">
    <property type="entry name" value="HWE_HK"/>
    <property type="match status" value="1"/>
</dbReference>
<comment type="catalytic activity">
    <reaction evidence="1">
        <text>ATP + protein L-histidine = ADP + protein N-phospho-L-histidine.</text>
        <dbReference type="EC" id="2.7.13.3"/>
    </reaction>
</comment>
<evidence type="ECO:0000256" key="2">
    <source>
        <dbReference type="ARBA" id="ARBA00012438"/>
    </source>
</evidence>
<evidence type="ECO:0000259" key="8">
    <source>
        <dbReference type="SMART" id="SM00911"/>
    </source>
</evidence>
<dbReference type="Pfam" id="PF07536">
    <property type="entry name" value="HWE_HK"/>
    <property type="match status" value="1"/>
</dbReference>
<evidence type="ECO:0000256" key="7">
    <source>
        <dbReference type="ARBA" id="ARBA00022840"/>
    </source>
</evidence>
<accession>A0A0P6V5J9</accession>
<dbReference type="GO" id="GO:0005524">
    <property type="term" value="F:ATP binding"/>
    <property type="evidence" value="ECO:0007669"/>
    <property type="project" value="UniProtKB-KW"/>
</dbReference>
<reference evidence="9 10" key="1">
    <citation type="submission" date="2014-02" db="EMBL/GenBank/DDBJ databases">
        <title>Genome sequence of Xanthomonas axonopodis DSM 3585 (T).</title>
        <authorList>
            <person name="Midha S."/>
            <person name="Patil P.B."/>
        </authorList>
    </citation>
    <scope>NUCLEOTIDE SEQUENCE [LARGE SCALE GENOMIC DNA]</scope>
    <source>
        <strain evidence="9 10">DSM 3585</strain>
    </source>
</reference>
<name>A0A0P6V5J9_9XANT</name>
<evidence type="ECO:0000256" key="4">
    <source>
        <dbReference type="ARBA" id="ARBA00022679"/>
    </source>
</evidence>
<dbReference type="InterPro" id="IPR011102">
    <property type="entry name" value="Sig_transdc_His_kinase_HWE"/>
</dbReference>
<feature type="domain" description="Signal transduction histidine kinase HWE region" evidence="8">
    <location>
        <begin position="14"/>
        <end position="96"/>
    </location>
</feature>
<dbReference type="AlphaFoldDB" id="A0A0P6V5J9"/>
<keyword evidence="6 9" id="KW-0418">Kinase</keyword>
<comment type="caution">
    <text evidence="9">The sequence shown here is derived from an EMBL/GenBank/DDBJ whole genome shotgun (WGS) entry which is preliminary data.</text>
</comment>
<evidence type="ECO:0000256" key="5">
    <source>
        <dbReference type="ARBA" id="ARBA00022741"/>
    </source>
</evidence>
<feature type="non-terminal residue" evidence="9">
    <location>
        <position position="1"/>
    </location>
</feature>
<keyword evidence="7" id="KW-0067">ATP-binding</keyword>
<proteinExistence type="predicted"/>
<protein>
    <recommendedName>
        <fullName evidence="2">histidine kinase</fullName>
        <ecNumber evidence="2">2.7.13.3</ecNumber>
    </recommendedName>
</protein>
<keyword evidence="3" id="KW-0597">Phosphoprotein</keyword>
<dbReference type="InterPro" id="IPR036890">
    <property type="entry name" value="HATPase_C_sf"/>
</dbReference>
<keyword evidence="4" id="KW-0808">Transferase</keyword>
<dbReference type="EMBL" id="JFAQ01000310">
    <property type="protein sequence ID" value="KPL47358.1"/>
    <property type="molecule type" value="Genomic_DNA"/>
</dbReference>
<evidence type="ECO:0000256" key="1">
    <source>
        <dbReference type="ARBA" id="ARBA00000085"/>
    </source>
</evidence>
<dbReference type="OrthoDB" id="9816309at2"/>
<dbReference type="RefSeq" id="WP_134984948.1">
    <property type="nucleotide sequence ID" value="NZ_JFAQ01000310.1"/>
</dbReference>